<evidence type="ECO:0000313" key="1">
    <source>
        <dbReference type="EMBL" id="KGJ07461.1"/>
    </source>
</evidence>
<reference evidence="1 2" key="2">
    <citation type="submission" date="2014-10" db="EMBL/GenBank/DDBJ databases">
        <title>Paracoccus sanguinis sp. nov., isolated from clinical specimens of New York State patients.</title>
        <authorList>
            <person name="Mingle L.A."/>
            <person name="Cole J.A."/>
            <person name="Lapierre P."/>
            <person name="Musser K.A."/>
        </authorList>
    </citation>
    <scope>NUCLEOTIDE SEQUENCE [LARGE SCALE GENOMIC DNA]</scope>
    <source>
        <strain evidence="1 2">HAMBI 3106</strain>
    </source>
</reference>
<organism evidence="1 2">
    <name type="scientific">Paracoccus sphaerophysae</name>
    <dbReference type="NCBI Taxonomy" id="690417"/>
    <lineage>
        <taxon>Bacteria</taxon>
        <taxon>Pseudomonadati</taxon>
        <taxon>Pseudomonadota</taxon>
        <taxon>Alphaproteobacteria</taxon>
        <taxon>Rhodobacterales</taxon>
        <taxon>Paracoccaceae</taxon>
        <taxon>Paracoccus</taxon>
    </lineage>
</organism>
<dbReference type="RefSeq" id="WP_036718810.1">
    <property type="nucleotide sequence ID" value="NZ_JRKS01000020.1"/>
</dbReference>
<sequence>MSRLSSIPEPLVDDQGDVCELTAADLARFRRSTEIPELADIVRRGRPPLPEADRKQRVTMYLDRDLVAALKADGRGWQTRANALLRKAKGL</sequence>
<protein>
    <recommendedName>
        <fullName evidence="3">BrnA antitoxin family protein</fullName>
    </recommendedName>
</protein>
<comment type="caution">
    <text evidence="1">The sequence shown here is derived from an EMBL/GenBank/DDBJ whole genome shotgun (WGS) entry which is preliminary data.</text>
</comment>
<reference evidence="1 2" key="1">
    <citation type="submission" date="2014-09" db="EMBL/GenBank/DDBJ databases">
        <authorList>
            <person name="McGinnis J.M."/>
            <person name="Wolfgang W.J."/>
        </authorList>
    </citation>
    <scope>NUCLEOTIDE SEQUENCE [LARGE SCALE GENOMIC DNA]</scope>
    <source>
        <strain evidence="1 2">HAMBI 3106</strain>
    </source>
</reference>
<evidence type="ECO:0008006" key="3">
    <source>
        <dbReference type="Google" id="ProtNLM"/>
    </source>
</evidence>
<dbReference type="STRING" id="690417.IC63_08160"/>
<evidence type="ECO:0000313" key="2">
    <source>
        <dbReference type="Proteomes" id="UP000029917"/>
    </source>
</evidence>
<dbReference type="Proteomes" id="UP000029917">
    <property type="component" value="Unassembled WGS sequence"/>
</dbReference>
<dbReference type="InterPro" id="IPR025528">
    <property type="entry name" value="BrnA_antitoxin"/>
</dbReference>
<dbReference type="EMBL" id="JRKS01000020">
    <property type="protein sequence ID" value="KGJ07461.1"/>
    <property type="molecule type" value="Genomic_DNA"/>
</dbReference>
<proteinExistence type="predicted"/>
<accession>A0A099FB92</accession>
<name>A0A099FB92_9RHOB</name>
<dbReference type="OrthoDB" id="361944at2"/>
<dbReference type="Pfam" id="PF14384">
    <property type="entry name" value="BrnA_antitoxin"/>
    <property type="match status" value="1"/>
</dbReference>
<dbReference type="AlphaFoldDB" id="A0A099FB92"/>
<keyword evidence="2" id="KW-1185">Reference proteome</keyword>
<gene>
    <name evidence="1" type="ORF">IC63_08160</name>
</gene>